<dbReference type="GO" id="GO:0005634">
    <property type="term" value="C:nucleus"/>
    <property type="evidence" value="ECO:0007669"/>
    <property type="project" value="UniProtKB-SubCell"/>
</dbReference>
<dbReference type="GO" id="GO:0008270">
    <property type="term" value="F:zinc ion binding"/>
    <property type="evidence" value="ECO:0007669"/>
    <property type="project" value="UniProtKB-KW"/>
</dbReference>
<protein>
    <recommendedName>
        <fullName evidence="11">C2H2-type domain-containing protein</fullName>
    </recommendedName>
</protein>
<dbReference type="SUPFAM" id="SSF57667">
    <property type="entry name" value="beta-beta-alpha zinc fingers"/>
    <property type="match status" value="2"/>
</dbReference>
<dbReference type="PROSITE" id="PS50157">
    <property type="entry name" value="ZINC_FINGER_C2H2_2"/>
    <property type="match status" value="3"/>
</dbReference>
<feature type="domain" description="C2H2-type" evidence="11">
    <location>
        <begin position="105"/>
        <end position="132"/>
    </location>
</feature>
<feature type="domain" description="C2H2-type" evidence="11">
    <location>
        <begin position="188"/>
        <end position="216"/>
    </location>
</feature>
<dbReference type="GO" id="GO:0000981">
    <property type="term" value="F:DNA-binding transcription factor activity, RNA polymerase II-specific"/>
    <property type="evidence" value="ECO:0007669"/>
    <property type="project" value="TreeGrafter"/>
</dbReference>
<sequence>MMGSAGSEGGGEGGGDGGGSEGRAVASTTPAAPSEPGMEGARTQSIVRRGSGVRREGVQQQQEGEQQDEEDQQQQEGEQQDEEDQQQQQQQQQRQQGRRAHVKRVKCPVCGKVCKKLSALKDHMTTHSGEKPHVCRICKARFSTSSNCRRHERSHLASRMQCDICYCMFTDIAKFRGHMRRHEVTRGYNCEECGEVFREVLRLRKHARIKHSDSEHVCSGCGRWYRFVGSVALHQQSCDAFLAKAPAAHTHRQHNHPRGPCGPRHFGQFN</sequence>
<evidence type="ECO:0000259" key="11">
    <source>
        <dbReference type="PROSITE" id="PS50157"/>
    </source>
</evidence>
<dbReference type="OrthoDB" id="8918594at2759"/>
<evidence type="ECO:0000256" key="6">
    <source>
        <dbReference type="ARBA" id="ARBA00023015"/>
    </source>
</evidence>
<dbReference type="InterPro" id="IPR013087">
    <property type="entry name" value="Znf_C2H2_type"/>
</dbReference>
<evidence type="ECO:0000256" key="4">
    <source>
        <dbReference type="ARBA" id="ARBA00022771"/>
    </source>
</evidence>
<evidence type="ECO:0000256" key="3">
    <source>
        <dbReference type="ARBA" id="ARBA00022737"/>
    </source>
</evidence>
<keyword evidence="13" id="KW-1185">Reference proteome</keyword>
<evidence type="ECO:0000256" key="9">
    <source>
        <dbReference type="PROSITE-ProRule" id="PRU00042"/>
    </source>
</evidence>
<dbReference type="PROSITE" id="PS00028">
    <property type="entry name" value="ZINC_FINGER_C2H2_1"/>
    <property type="match status" value="3"/>
</dbReference>
<feature type="compositionally biased region" description="Low complexity" evidence="10">
    <location>
        <begin position="86"/>
        <end position="95"/>
    </location>
</feature>
<name>F2UA96_SALR5</name>
<keyword evidence="6" id="KW-0805">Transcription regulation</keyword>
<dbReference type="PANTHER" id="PTHR24394">
    <property type="entry name" value="ZINC FINGER PROTEIN"/>
    <property type="match status" value="1"/>
</dbReference>
<reference evidence="12" key="1">
    <citation type="submission" date="2009-08" db="EMBL/GenBank/DDBJ databases">
        <title>Annotation of Salpingoeca rosetta.</title>
        <authorList>
            <consortium name="The Broad Institute Genome Sequencing Platform"/>
            <person name="Russ C."/>
            <person name="Cuomo C."/>
            <person name="Burger G."/>
            <person name="Gray M.W."/>
            <person name="Holland P.W.H."/>
            <person name="King N."/>
            <person name="Lang F.B.F."/>
            <person name="Roger A.J."/>
            <person name="Ruiz-Trillo I."/>
            <person name="Young S.K."/>
            <person name="Zeng Q."/>
            <person name="Gargeya S."/>
            <person name="Alvarado L."/>
            <person name="Berlin A."/>
            <person name="Chapman S.B."/>
            <person name="Chen Z."/>
            <person name="Freedman E."/>
            <person name="Gellesch M."/>
            <person name="Goldberg J."/>
            <person name="Griggs A."/>
            <person name="Gujja S."/>
            <person name="Heilman E."/>
            <person name="Heiman D."/>
            <person name="Howarth C."/>
            <person name="Mehta T."/>
            <person name="Neiman D."/>
            <person name="Pearson M."/>
            <person name="Roberts A."/>
            <person name="Saif S."/>
            <person name="Shea T."/>
            <person name="Shenoy N."/>
            <person name="Sisk P."/>
            <person name="Stolte C."/>
            <person name="Sykes S."/>
            <person name="White J."/>
            <person name="Yandava C."/>
            <person name="Haas B."/>
            <person name="Nusbaum C."/>
            <person name="Birren B."/>
        </authorList>
    </citation>
    <scope>NUCLEOTIDE SEQUENCE [LARGE SCALE GENOMIC DNA]</scope>
    <source>
        <strain evidence="12">ATCC 50818</strain>
    </source>
</reference>
<comment type="subcellular location">
    <subcellularLocation>
        <location evidence="1">Nucleus</location>
    </subcellularLocation>
</comment>
<dbReference type="EMBL" id="GL832966">
    <property type="protein sequence ID" value="EGD73671.1"/>
    <property type="molecule type" value="Genomic_DNA"/>
</dbReference>
<dbReference type="KEGG" id="sre:PTSG_05384"/>
<keyword evidence="3" id="KW-0677">Repeat</keyword>
<evidence type="ECO:0000313" key="12">
    <source>
        <dbReference type="EMBL" id="EGD73671.1"/>
    </source>
</evidence>
<dbReference type="eggNOG" id="KOG2461">
    <property type="taxonomic scope" value="Eukaryota"/>
</dbReference>
<evidence type="ECO:0000256" key="5">
    <source>
        <dbReference type="ARBA" id="ARBA00022833"/>
    </source>
</evidence>
<dbReference type="Proteomes" id="UP000007799">
    <property type="component" value="Unassembled WGS sequence"/>
</dbReference>
<evidence type="ECO:0000313" key="13">
    <source>
        <dbReference type="Proteomes" id="UP000007799"/>
    </source>
</evidence>
<dbReference type="Gene3D" id="3.30.160.60">
    <property type="entry name" value="Classic Zinc Finger"/>
    <property type="match status" value="3"/>
</dbReference>
<keyword evidence="4 9" id="KW-0863">Zinc-finger</keyword>
<evidence type="ECO:0000256" key="7">
    <source>
        <dbReference type="ARBA" id="ARBA00023163"/>
    </source>
</evidence>
<feature type="compositionally biased region" description="Gly residues" evidence="10">
    <location>
        <begin position="1"/>
        <end position="21"/>
    </location>
</feature>
<evidence type="ECO:0000256" key="10">
    <source>
        <dbReference type="SAM" id="MobiDB-lite"/>
    </source>
</evidence>
<keyword evidence="8" id="KW-0539">Nucleus</keyword>
<dbReference type="OMA" id="CRAEARS"/>
<dbReference type="FunFam" id="3.30.160.60:FF:000100">
    <property type="entry name" value="Zinc finger 45-like"/>
    <property type="match status" value="1"/>
</dbReference>
<accession>F2UA96</accession>
<organism evidence="13">
    <name type="scientific">Salpingoeca rosetta (strain ATCC 50818 / BSB-021)</name>
    <dbReference type="NCBI Taxonomy" id="946362"/>
    <lineage>
        <taxon>Eukaryota</taxon>
        <taxon>Choanoflagellata</taxon>
        <taxon>Craspedida</taxon>
        <taxon>Salpingoecidae</taxon>
        <taxon>Salpingoeca</taxon>
    </lineage>
</organism>
<dbReference type="RefSeq" id="XP_004993952.1">
    <property type="nucleotide sequence ID" value="XM_004993895.1"/>
</dbReference>
<dbReference type="InterPro" id="IPR036236">
    <property type="entry name" value="Znf_C2H2_sf"/>
</dbReference>
<dbReference type="SMART" id="SM00355">
    <property type="entry name" value="ZnF_C2H2"/>
    <property type="match status" value="4"/>
</dbReference>
<gene>
    <name evidence="12" type="ORF">PTSG_05384</name>
</gene>
<proteinExistence type="predicted"/>
<feature type="compositionally biased region" description="Acidic residues" evidence="10">
    <location>
        <begin position="65"/>
        <end position="85"/>
    </location>
</feature>
<dbReference type="GeneID" id="16074530"/>
<keyword evidence="2" id="KW-0479">Metal-binding</keyword>
<evidence type="ECO:0000256" key="1">
    <source>
        <dbReference type="ARBA" id="ARBA00004123"/>
    </source>
</evidence>
<dbReference type="Pfam" id="PF00096">
    <property type="entry name" value="zf-C2H2"/>
    <property type="match status" value="1"/>
</dbReference>
<dbReference type="InParanoid" id="F2UA96"/>
<feature type="region of interest" description="Disordered" evidence="10">
    <location>
        <begin position="1"/>
        <end position="99"/>
    </location>
</feature>
<dbReference type="GO" id="GO:0003677">
    <property type="term" value="F:DNA binding"/>
    <property type="evidence" value="ECO:0007669"/>
    <property type="project" value="UniProtKB-KW"/>
</dbReference>
<evidence type="ECO:0000256" key="8">
    <source>
        <dbReference type="ARBA" id="ARBA00023242"/>
    </source>
</evidence>
<feature type="domain" description="C2H2-type" evidence="11">
    <location>
        <begin position="133"/>
        <end position="160"/>
    </location>
</feature>
<keyword evidence="7" id="KW-0804">Transcription</keyword>
<dbReference type="STRING" id="946362.F2UA96"/>
<keyword evidence="5" id="KW-0862">Zinc</keyword>
<evidence type="ECO:0000256" key="2">
    <source>
        <dbReference type="ARBA" id="ARBA00022723"/>
    </source>
</evidence>
<dbReference type="AlphaFoldDB" id="F2UA96"/>
<dbReference type="PANTHER" id="PTHR24394:SF48">
    <property type="entry name" value="ZINC FINGER PROTEIN 771"/>
    <property type="match status" value="1"/>
</dbReference>